<dbReference type="CDD" id="cd13953">
    <property type="entry name" value="7tm_classC_mGluR-like"/>
    <property type="match status" value="1"/>
</dbReference>
<keyword evidence="4 7" id="KW-0472">Membrane</keyword>
<evidence type="ECO:0000259" key="9">
    <source>
        <dbReference type="PROSITE" id="PS50259"/>
    </source>
</evidence>
<feature type="signal peptide" evidence="8">
    <location>
        <begin position="1"/>
        <end position="21"/>
    </location>
</feature>
<proteinExistence type="predicted"/>
<dbReference type="PRINTS" id="PR00248">
    <property type="entry name" value="GPCRMGR"/>
</dbReference>
<evidence type="ECO:0000256" key="6">
    <source>
        <dbReference type="ARBA" id="ARBA00023180"/>
    </source>
</evidence>
<dbReference type="FunFam" id="3.40.50.2300:FF:000145">
    <property type="entry name" value="Glutamate receptor, metabotropic"/>
    <property type="match status" value="2"/>
</dbReference>
<feature type="chain" id="PRO_5042159241" description="G-protein coupled receptors family 3 profile domain-containing protein" evidence="8">
    <location>
        <begin position="22"/>
        <end position="2794"/>
    </location>
</feature>
<dbReference type="Pfam" id="PF00003">
    <property type="entry name" value="7tm_3"/>
    <property type="match status" value="1"/>
</dbReference>
<feature type="domain" description="G-protein coupled receptors family 3 profile" evidence="9">
    <location>
        <begin position="2495"/>
        <end position="2744"/>
    </location>
</feature>
<sequence length="2794" mass="311571">MRNLYFIYILTLASIIGVSHQQILEKETCDAQRLVVDVSTSNANAILGGIFDIRQAGTADDGYGCGQPYPDLILSYEAARYAIKLINDQAYIPGVRIGMKVYDTCSSPARAQAAAQNFYPQTASGRMYCNQSQTINLGILGSLSSSTSKPLAELTNTIPVSMISPRAASPVLSVKSKYPYFMRTAPSVTQQVRAILTLLKNLSWERVVLVSAMTDYGMDSSNEFIRMAQKMGICIVNEFSVPRQGSASVYISQLNGIGRYSVAAAIYFGEEDIMNNIFKALGNVTGSENLQWVLSSFRTTSRPTQIYARGAIVVEPKFTYVSEFYDYFVNNLNENNPPPENPWLQEWYMTTFGCRLSGVNYAPYNQYAYCTPKTNDEKKAALNQNYPFVDSTIMAVYTYARALQQAQMAECGSGRGFCLALQEMTPQGFHDNYLSKVDFMFDNTMIRSLANIQVKFDGNGDLLTSDFFIWNYNNLMGSFQFVQVGSYQSGQLTINSSSLRFYTMGGNPSSRCPPEGCQQCLIPPDTINFEYEPGDILIGGVFSVHNAGTEPLSCDSLQLNGVYNAVAFRFAVQEAKSSISNISLGSLLADNCGSGMSGRLFFDDLLGERRIVRDKLGRVIDPNQLKAVVGFQNSDAAIQLAEMLGGFYTPYVDTSASSIVLSSKEMFPYFSRAIPPDSKQVTAVVQLLKRLGWTYIQTVQAPNSYGRFGINYLRELAASYGICVADSYEIETDGNYVDIVNKLNNKPDARAVVVFAYSADFRGLLQALKARNVPGQFILIGSETWGIDSMITAGLEDVASGSFTFQVETSTTRGFSNWLSRLNPLDPTIQKDMPFFIEWYQYAHNCYIDAANRGQYILQCTNQPITAGPNFHVDQYAYLVFYAVKAVVKALDNTMKYFCGSGYTQVCSAFRSNKTAKDVLLANIRNISVNTEDNRLFEIMNGEGMADYILYNYVQGQGYVQAGVFDTATSLLNLAAVTLPTPTFTSRCASRCGECAYTLQQLPFIIDQQTDIKLGVSLAFRDPGYDPFLCGNVRLGNGIQNFYAISYALDVINKKLGPVRLNGVRLGALFMDNCNSQARAYGLPNALYAGILKSPSQVEPMPSVDTIRGWMTHSTLGAEELKDLVKSINLPLISPSATSTFLVDDNQYPTFYRTVKGDNTVSSAMAKLLKSLNFPYVSVLYSANSFGRSGRDAFASVASQEGICILQSYEMTQNVSVANLVTTLISQPSHVVITYLTSRDIQAFLEARKSNTMGYKIVVISPEPWTMLMKQLGDAGQNVLSVKVKSKNLEDFRKFIDQMPILTRIDNPYIAEYYEDLFTCNLPGNHRYTLDCKVPLAPISSNPLFVQEDYVIPIINAVYSWATAVEATLREKCGDNYNGVCTCFLKENNTNSILLHNLQRVSFMDPNGDLFTFKNHEGSTGYEIHLYDGNQYKKVGEFAGASVLITAPDLLKRFEGTESTCPTPCAQCIQNTMEFTYIPGNILLGGLFDVHNAALSPFSCGSVKTWHGFQLLEAFHYAINKVNDKSGQFANILKNVKLGGIGLDSCESAIRSGFLISNIHNGLTVLKRAGATIDPNNINVYVGSYSSGESIHVARLLKTLKIPQISYGSTSMTLADPDRFPYFLRTVPSDEKQSIAMIEFLNKFDIRYVQIVHTSSNYGQQGAAIFSKVAKESSKKICVAQTIVFPDNGTVSQESANDVVTALLNKPVANTVIIFADTSYINELLRAIGRKPEAANKFKFIGSDTWANNPGAIAGVEQKAEKSVTFDLESFDINDFDTYLSTKTPDNYPENPWFPEYYQQIEDCYLSSVDRRYPQRCPSTPQNIVVSPRYKQDTVILHVINAVYAAAHGIDKALREVCGNDYTTVCEPFKNRQDRSDILLRNIKNAQFVDPSGQNFHFVNGTDGNKGYIMYSIEASVTFGYKYTQVAFFSSQAMLTLTNPSYKPIWDGSCNKPDACSECPTVRNIISRYMLQPSEVSNPATIVALLNIHASAGGIYTYRCGEIYHETGFLNALAFFYTLQNKVRRAFNVRGLVINQCGNPLRADQDAYNLLSKGTLCNSDFNTSGDIIDSSTVVGFITPGSRNTDAANHVLAPLKMPLVSFTATSSVFNDIEKYPYLARVVPPDENQMRVIAQILKQMGWNYISVVYTTEPVGRTGIKRLRKSIEDLGSSTCIGLAIAISEAASIEKAKEVVQQLLAQDGADVVVLVSVKPQTITFAANALGVADKFRFIGLDIWGSLMFPVEGFEDKMLGSITIEFRNAEIEDFGKWLETLNYNKRSFIPDDWFDEFYQVWFQCYLPNALVVRSEFTVPCRTDLKFDRNMIPPRVLLYMIAATYALGEGLYNFRSSYCRSMWTFTECLQNVANSRDILFKSILAVKWEMEKSLELKPNEEYHLNFTTERYWDGGYKVNVLMKNMTTGTYFFKELGREIRGALNLSTYQGFRKVVSACPTGRYCNCVVDVGGQTQAQQSKQYSTKEEPRNYFFYDESSGKKVYSWPIWAIVVAILTCLGLLIGILLFFYFLFAYPIHGGTTPLGFLLIFGILCIYAINFAFFYPASEETCGARRFCMGVVYAIAFAALFIKAVDNFRFSETEYSIRQYKGLTSSCSLFVMALGIILIEVIIPVEWLILENPAATKMSENTRHDWMWCDPNDFYDISLVLSMIFVMVLILLTAIFAALSWDSDSNYYESRWILLSCICTAGCFLVWMIVSTSAKPPYRDPAIAIANLVNATALLVCMPIRKLVLLCYVKTYEEGEKMQSTIEPGHDLYSTVYPNQAYEPDVFQNVESKYDFEQGY</sequence>
<dbReference type="InterPro" id="IPR000337">
    <property type="entry name" value="GPCR_3"/>
</dbReference>
<dbReference type="SUPFAM" id="SSF53822">
    <property type="entry name" value="Periplasmic binding protein-like I"/>
    <property type="match status" value="5"/>
</dbReference>
<feature type="transmembrane region" description="Helical" evidence="7">
    <location>
        <begin position="2495"/>
        <end position="2521"/>
    </location>
</feature>
<feature type="transmembrane region" description="Helical" evidence="7">
    <location>
        <begin position="2561"/>
        <end position="2580"/>
    </location>
</feature>
<feature type="transmembrane region" description="Helical" evidence="7">
    <location>
        <begin position="2601"/>
        <end position="2621"/>
    </location>
</feature>
<dbReference type="EMBL" id="JAEAOA010002018">
    <property type="protein sequence ID" value="KAK3587259.1"/>
    <property type="molecule type" value="Genomic_DNA"/>
</dbReference>
<feature type="transmembrane region" description="Helical" evidence="7">
    <location>
        <begin position="2720"/>
        <end position="2738"/>
    </location>
</feature>
<keyword evidence="2 7" id="KW-0812">Transmembrane</keyword>
<evidence type="ECO:0000256" key="1">
    <source>
        <dbReference type="ARBA" id="ARBA00004141"/>
    </source>
</evidence>
<dbReference type="Gene3D" id="3.40.50.2300">
    <property type="match status" value="10"/>
</dbReference>
<evidence type="ECO:0000256" key="3">
    <source>
        <dbReference type="ARBA" id="ARBA00022989"/>
    </source>
</evidence>
<keyword evidence="11" id="KW-1185">Reference proteome</keyword>
<dbReference type="InterPro" id="IPR028082">
    <property type="entry name" value="Peripla_BP_I"/>
</dbReference>
<feature type="transmembrane region" description="Helical" evidence="7">
    <location>
        <begin position="2690"/>
        <end position="2708"/>
    </location>
</feature>
<dbReference type="PANTHER" id="PTHR24060">
    <property type="entry name" value="METABOTROPIC GLUTAMATE RECEPTOR"/>
    <property type="match status" value="1"/>
</dbReference>
<evidence type="ECO:0000256" key="2">
    <source>
        <dbReference type="ARBA" id="ARBA00022692"/>
    </source>
</evidence>
<protein>
    <recommendedName>
        <fullName evidence="9">G-protein coupled receptors family 3 profile domain-containing protein</fullName>
    </recommendedName>
</protein>
<dbReference type="InterPro" id="IPR017978">
    <property type="entry name" value="GPCR_3_C"/>
</dbReference>
<dbReference type="Proteomes" id="UP001195483">
    <property type="component" value="Unassembled WGS sequence"/>
</dbReference>
<accession>A0AAE0S8M4</accession>
<keyword evidence="3 7" id="KW-1133">Transmembrane helix</keyword>
<keyword evidence="8" id="KW-0732">Signal</keyword>
<dbReference type="Pfam" id="PF01094">
    <property type="entry name" value="ANF_receptor"/>
    <property type="match status" value="5"/>
</dbReference>
<keyword evidence="5" id="KW-0675">Receptor</keyword>
<reference evidence="10" key="2">
    <citation type="journal article" date="2021" name="Genome Biol. Evol.">
        <title>Developing a high-quality reference genome for a parasitic bivalve with doubly uniparental inheritance (Bivalvia: Unionida).</title>
        <authorList>
            <person name="Smith C.H."/>
        </authorList>
    </citation>
    <scope>NUCLEOTIDE SEQUENCE</scope>
    <source>
        <strain evidence="10">CHS0354</strain>
        <tissue evidence="10">Mantle</tissue>
    </source>
</reference>
<keyword evidence="6" id="KW-0325">Glycoprotein</keyword>
<comment type="subcellular location">
    <subcellularLocation>
        <location evidence="1">Membrane</location>
        <topology evidence="1">Multi-pass membrane protein</topology>
    </subcellularLocation>
</comment>
<feature type="transmembrane region" description="Helical" evidence="7">
    <location>
        <begin position="2533"/>
        <end position="2555"/>
    </location>
</feature>
<organism evidence="10 11">
    <name type="scientific">Potamilus streckersoni</name>
    <dbReference type="NCBI Taxonomy" id="2493646"/>
    <lineage>
        <taxon>Eukaryota</taxon>
        <taxon>Metazoa</taxon>
        <taxon>Spiralia</taxon>
        <taxon>Lophotrochozoa</taxon>
        <taxon>Mollusca</taxon>
        <taxon>Bivalvia</taxon>
        <taxon>Autobranchia</taxon>
        <taxon>Heteroconchia</taxon>
        <taxon>Palaeoheterodonta</taxon>
        <taxon>Unionida</taxon>
        <taxon>Unionoidea</taxon>
        <taxon>Unionidae</taxon>
        <taxon>Ambleminae</taxon>
        <taxon>Lampsilini</taxon>
        <taxon>Potamilus</taxon>
    </lineage>
</organism>
<reference evidence="10" key="3">
    <citation type="submission" date="2023-05" db="EMBL/GenBank/DDBJ databases">
        <authorList>
            <person name="Smith C.H."/>
        </authorList>
    </citation>
    <scope>NUCLEOTIDE SEQUENCE</scope>
    <source>
        <strain evidence="10">CHS0354</strain>
        <tissue evidence="10">Mantle</tissue>
    </source>
</reference>
<gene>
    <name evidence="10" type="ORF">CHS0354_034403</name>
</gene>
<evidence type="ECO:0000256" key="8">
    <source>
        <dbReference type="SAM" id="SignalP"/>
    </source>
</evidence>
<reference evidence="10" key="1">
    <citation type="journal article" date="2021" name="Genome Biol. Evol.">
        <title>A High-Quality Reference Genome for a Parasitic Bivalve with Doubly Uniparental Inheritance (Bivalvia: Unionida).</title>
        <authorList>
            <person name="Smith C.H."/>
        </authorList>
    </citation>
    <scope>NUCLEOTIDE SEQUENCE</scope>
    <source>
        <strain evidence="10">CHS0354</strain>
    </source>
</reference>
<dbReference type="GO" id="GO:0016020">
    <property type="term" value="C:membrane"/>
    <property type="evidence" value="ECO:0007669"/>
    <property type="project" value="UniProtKB-SubCell"/>
</dbReference>
<name>A0AAE0S8M4_9BIVA</name>
<dbReference type="GO" id="GO:0004930">
    <property type="term" value="F:G protein-coupled receptor activity"/>
    <property type="evidence" value="ECO:0007669"/>
    <property type="project" value="InterPro"/>
</dbReference>
<comment type="caution">
    <text evidence="10">The sequence shown here is derived from an EMBL/GenBank/DDBJ whole genome shotgun (WGS) entry which is preliminary data.</text>
</comment>
<dbReference type="PROSITE" id="PS50259">
    <property type="entry name" value="G_PROTEIN_RECEP_F3_4"/>
    <property type="match status" value="1"/>
</dbReference>
<dbReference type="InterPro" id="IPR001828">
    <property type="entry name" value="ANF_lig-bd_rcpt"/>
</dbReference>
<evidence type="ECO:0000313" key="11">
    <source>
        <dbReference type="Proteomes" id="UP001195483"/>
    </source>
</evidence>
<feature type="transmembrane region" description="Helical" evidence="7">
    <location>
        <begin position="2655"/>
        <end position="2678"/>
    </location>
</feature>
<evidence type="ECO:0000256" key="7">
    <source>
        <dbReference type="SAM" id="Phobius"/>
    </source>
</evidence>
<evidence type="ECO:0000256" key="5">
    <source>
        <dbReference type="ARBA" id="ARBA00023170"/>
    </source>
</evidence>
<evidence type="ECO:0000256" key="4">
    <source>
        <dbReference type="ARBA" id="ARBA00023136"/>
    </source>
</evidence>
<evidence type="ECO:0000313" key="10">
    <source>
        <dbReference type="EMBL" id="KAK3587259.1"/>
    </source>
</evidence>
<dbReference type="InterPro" id="IPR050726">
    <property type="entry name" value="mGluR"/>
</dbReference>